<evidence type="ECO:0000313" key="2">
    <source>
        <dbReference type="EMBL" id="GAI25273.1"/>
    </source>
</evidence>
<evidence type="ECO:0000256" key="1">
    <source>
        <dbReference type="SAM" id="Phobius"/>
    </source>
</evidence>
<feature type="transmembrane region" description="Helical" evidence="1">
    <location>
        <begin position="30"/>
        <end position="49"/>
    </location>
</feature>
<name>X1M1N2_9ZZZZ</name>
<dbReference type="AlphaFoldDB" id="X1M1N2"/>
<reference evidence="2" key="1">
    <citation type="journal article" date="2014" name="Front. Microbiol.">
        <title>High frequency of phylogenetically diverse reductive dehalogenase-homologous genes in deep subseafloor sedimentary metagenomes.</title>
        <authorList>
            <person name="Kawai M."/>
            <person name="Futagami T."/>
            <person name="Toyoda A."/>
            <person name="Takaki Y."/>
            <person name="Nishi S."/>
            <person name="Hori S."/>
            <person name="Arai W."/>
            <person name="Tsubouchi T."/>
            <person name="Morono Y."/>
            <person name="Uchiyama I."/>
            <person name="Ito T."/>
            <person name="Fujiyama A."/>
            <person name="Inagaki F."/>
            <person name="Takami H."/>
        </authorList>
    </citation>
    <scope>NUCLEOTIDE SEQUENCE</scope>
    <source>
        <strain evidence="2">Expedition CK06-06</strain>
    </source>
</reference>
<organism evidence="2">
    <name type="scientific">marine sediment metagenome</name>
    <dbReference type="NCBI Taxonomy" id="412755"/>
    <lineage>
        <taxon>unclassified sequences</taxon>
        <taxon>metagenomes</taxon>
        <taxon>ecological metagenomes</taxon>
    </lineage>
</organism>
<comment type="caution">
    <text evidence="2">The sequence shown here is derived from an EMBL/GenBank/DDBJ whole genome shotgun (WGS) entry which is preliminary data.</text>
</comment>
<accession>X1M1N2</accession>
<keyword evidence="1" id="KW-1133">Transmembrane helix</keyword>
<dbReference type="EMBL" id="BARV01021580">
    <property type="protein sequence ID" value="GAI25273.1"/>
    <property type="molecule type" value="Genomic_DNA"/>
</dbReference>
<keyword evidence="1" id="KW-0472">Membrane</keyword>
<proteinExistence type="predicted"/>
<gene>
    <name evidence="2" type="ORF">S06H3_35727</name>
</gene>
<sequence>MSNTEEWQFFERIEELEKIAKGLKSTETTALDGAIVGMIAFALAFFAFYESTPSSARAGKDELMLRLKKLPLSQQTVDGLEEMMLKMCDGLERKR</sequence>
<protein>
    <submittedName>
        <fullName evidence="2">Uncharacterized protein</fullName>
    </submittedName>
</protein>
<keyword evidence="1" id="KW-0812">Transmembrane</keyword>